<proteinExistence type="predicted"/>
<dbReference type="EMBL" id="MBLM01000159">
    <property type="protein sequence ID" value="OHV29758.1"/>
    <property type="molecule type" value="Genomic_DNA"/>
</dbReference>
<dbReference type="Proteomes" id="UP000179627">
    <property type="component" value="Unassembled WGS sequence"/>
</dbReference>
<gene>
    <name evidence="2" type="ORF">CC117_28490</name>
</gene>
<evidence type="ECO:0000313" key="3">
    <source>
        <dbReference type="Proteomes" id="UP000179627"/>
    </source>
</evidence>
<organism evidence="2 3">
    <name type="scientific">Parafrankia colletiae</name>
    <dbReference type="NCBI Taxonomy" id="573497"/>
    <lineage>
        <taxon>Bacteria</taxon>
        <taxon>Bacillati</taxon>
        <taxon>Actinomycetota</taxon>
        <taxon>Actinomycetes</taxon>
        <taxon>Frankiales</taxon>
        <taxon>Frankiaceae</taxon>
        <taxon>Parafrankia</taxon>
    </lineage>
</organism>
<comment type="caution">
    <text evidence="2">The sequence shown here is derived from an EMBL/GenBank/DDBJ whole genome shotgun (WGS) entry which is preliminary data.</text>
</comment>
<evidence type="ECO:0000313" key="2">
    <source>
        <dbReference type="EMBL" id="OHV29758.1"/>
    </source>
</evidence>
<evidence type="ECO:0000256" key="1">
    <source>
        <dbReference type="SAM" id="Phobius"/>
    </source>
</evidence>
<dbReference type="AlphaFoldDB" id="A0A1S1Q4C2"/>
<keyword evidence="1" id="KW-1133">Transmembrane helix</keyword>
<reference evidence="3" key="1">
    <citation type="submission" date="2016-07" db="EMBL/GenBank/DDBJ databases">
        <title>Sequence Frankia sp. strain CcI1.17.</title>
        <authorList>
            <person name="Ghodhbane-Gtari F."/>
            <person name="Swanson E."/>
            <person name="Gueddou A."/>
            <person name="Morris K."/>
            <person name="Hezbri K."/>
            <person name="Ktari A."/>
            <person name="Nouioui I."/>
            <person name="Abebe-Akele F."/>
            <person name="Simpson S."/>
            <person name="Thomas K."/>
            <person name="Gtari M."/>
            <person name="Tisa L.S."/>
            <person name="Hurst S."/>
        </authorList>
    </citation>
    <scope>NUCLEOTIDE SEQUENCE [LARGE SCALE GENOMIC DNA]</scope>
    <source>
        <strain evidence="3">Cc1.17</strain>
    </source>
</reference>
<protein>
    <submittedName>
        <fullName evidence="2">Uncharacterized protein</fullName>
    </submittedName>
</protein>
<keyword evidence="3" id="KW-1185">Reference proteome</keyword>
<sequence length="84" mass="9469">MAPDGLALFTWLCAVGRAPKPRGGFRDRWRGSAAEDLARQLRESDLIIGAMTLAALILMLFFPCRYHRHRGVSPARSRARYARV</sequence>
<name>A0A1S1Q4C2_9ACTN</name>
<feature type="transmembrane region" description="Helical" evidence="1">
    <location>
        <begin position="46"/>
        <end position="66"/>
    </location>
</feature>
<keyword evidence="1" id="KW-0472">Membrane</keyword>
<accession>A0A1S1Q4C2</accession>
<keyword evidence="1" id="KW-0812">Transmembrane</keyword>